<keyword evidence="2" id="KW-1185">Reference proteome</keyword>
<proteinExistence type="predicted"/>
<dbReference type="EMBL" id="CP093343">
    <property type="protein sequence ID" value="WOG83737.1"/>
    <property type="molecule type" value="Genomic_DNA"/>
</dbReference>
<sequence length="142" mass="16163">MVQNRGGTERGGVRRNEERRQGWGGGSLFCSCSGELWDVNTECIYTGGRGLGFGAQIQRGRGKDKWREREDKWSQTYTKFSWWCNGTLESTQRSAVINPVLVTHFVCIYSAGEMLKIMYFLIKLMKLAILKGIGLFICFFKG</sequence>
<dbReference type="PROSITE" id="PS51257">
    <property type="entry name" value="PROKAR_LIPOPROTEIN"/>
    <property type="match status" value="1"/>
</dbReference>
<accession>A0A166HDN0</accession>
<organism evidence="1 2">
    <name type="scientific">Daucus carota subsp. sativus</name>
    <name type="common">Carrot</name>
    <dbReference type="NCBI Taxonomy" id="79200"/>
    <lineage>
        <taxon>Eukaryota</taxon>
        <taxon>Viridiplantae</taxon>
        <taxon>Streptophyta</taxon>
        <taxon>Embryophyta</taxon>
        <taxon>Tracheophyta</taxon>
        <taxon>Spermatophyta</taxon>
        <taxon>Magnoliopsida</taxon>
        <taxon>eudicotyledons</taxon>
        <taxon>Gunneridae</taxon>
        <taxon>Pentapetalae</taxon>
        <taxon>asterids</taxon>
        <taxon>campanulids</taxon>
        <taxon>Apiales</taxon>
        <taxon>Apiaceae</taxon>
        <taxon>Apioideae</taxon>
        <taxon>Scandiceae</taxon>
        <taxon>Daucinae</taxon>
        <taxon>Daucus</taxon>
        <taxon>Daucus sect. Daucus</taxon>
    </lineage>
</organism>
<reference evidence="1" key="1">
    <citation type="journal article" date="2016" name="Nat. Genet.">
        <title>A high-quality carrot genome assembly provides new insights into carotenoid accumulation and asterid genome evolution.</title>
        <authorList>
            <person name="Iorizzo M."/>
            <person name="Ellison S."/>
            <person name="Senalik D."/>
            <person name="Zeng P."/>
            <person name="Satapoomin P."/>
            <person name="Huang J."/>
            <person name="Bowman M."/>
            <person name="Iovene M."/>
            <person name="Sanseverino W."/>
            <person name="Cavagnaro P."/>
            <person name="Yildiz M."/>
            <person name="Macko-Podgorni A."/>
            <person name="Moranska E."/>
            <person name="Grzebelus E."/>
            <person name="Grzebelus D."/>
            <person name="Ashrafi H."/>
            <person name="Zheng Z."/>
            <person name="Cheng S."/>
            <person name="Spooner D."/>
            <person name="Van Deynze A."/>
            <person name="Simon P."/>
        </authorList>
    </citation>
    <scope>NUCLEOTIDE SEQUENCE</scope>
    <source>
        <tissue evidence="1">Leaf</tissue>
    </source>
</reference>
<dbReference type="AlphaFoldDB" id="A0A166HDN0"/>
<gene>
    <name evidence="1" type="ORF">DCAR_0102915</name>
</gene>
<name>A0A166HDN0_DAUCS</name>
<evidence type="ECO:0000313" key="1">
    <source>
        <dbReference type="EMBL" id="WOG83737.1"/>
    </source>
</evidence>
<reference evidence="1" key="2">
    <citation type="submission" date="2022-03" db="EMBL/GenBank/DDBJ databases">
        <title>Draft title - Genomic analysis of global carrot germplasm unveils the trajectory of domestication and the origin of high carotenoid orange carrot.</title>
        <authorList>
            <person name="Iorizzo M."/>
            <person name="Ellison S."/>
            <person name="Senalik D."/>
            <person name="Macko-Podgorni A."/>
            <person name="Grzebelus D."/>
            <person name="Bostan H."/>
            <person name="Rolling W."/>
            <person name="Curaba J."/>
            <person name="Simon P."/>
        </authorList>
    </citation>
    <scope>NUCLEOTIDE SEQUENCE</scope>
    <source>
        <tissue evidence="1">Leaf</tissue>
    </source>
</reference>
<protein>
    <submittedName>
        <fullName evidence="1">Uncharacterized protein</fullName>
    </submittedName>
</protein>
<evidence type="ECO:0000313" key="2">
    <source>
        <dbReference type="Proteomes" id="UP000077755"/>
    </source>
</evidence>
<dbReference type="Gramene" id="KZN10122">
    <property type="protein sequence ID" value="KZN10122"/>
    <property type="gene ID" value="DCAR_002778"/>
</dbReference>
<dbReference type="Proteomes" id="UP000077755">
    <property type="component" value="Chromosome 1"/>
</dbReference>